<dbReference type="Gene3D" id="1.25.40.10">
    <property type="entry name" value="Tetratricopeptide repeat domain"/>
    <property type="match status" value="1"/>
</dbReference>
<dbReference type="Proteomes" id="UP000292627">
    <property type="component" value="Unassembled WGS sequence"/>
</dbReference>
<name>A0A4Q8LDI4_9GAMM</name>
<organism evidence="2 3">
    <name type="scientific">Pseudoxanthomonas winnipegensis</name>
    <dbReference type="NCBI Taxonomy" id="2480810"/>
    <lineage>
        <taxon>Bacteria</taxon>
        <taxon>Pseudomonadati</taxon>
        <taxon>Pseudomonadota</taxon>
        <taxon>Gammaproteobacteria</taxon>
        <taxon>Lysobacterales</taxon>
        <taxon>Lysobacteraceae</taxon>
        <taxon>Pseudoxanthomonas</taxon>
    </lineage>
</organism>
<dbReference type="InterPro" id="IPR011990">
    <property type="entry name" value="TPR-like_helical_dom_sf"/>
</dbReference>
<comment type="caution">
    <text evidence="2">The sequence shown here is derived from an EMBL/GenBank/DDBJ whole genome shotgun (WGS) entry which is preliminary data.</text>
</comment>
<evidence type="ECO:0000256" key="1">
    <source>
        <dbReference type="SAM" id="MobiDB-lite"/>
    </source>
</evidence>
<feature type="compositionally biased region" description="Polar residues" evidence="1">
    <location>
        <begin position="34"/>
        <end position="46"/>
    </location>
</feature>
<reference evidence="2 3" key="1">
    <citation type="submission" date="2019-02" db="EMBL/GenBank/DDBJ databases">
        <title>WGS of Pseudoxanthomonas species novum from clinical isolates.</title>
        <authorList>
            <person name="Bernier A.-M."/>
            <person name="Bernard K."/>
            <person name="Vachon A."/>
        </authorList>
    </citation>
    <scope>NUCLEOTIDE SEQUENCE [LARGE SCALE GENOMIC DNA]</scope>
    <source>
        <strain evidence="2 3">NML171200</strain>
    </source>
</reference>
<proteinExistence type="predicted"/>
<accession>A0A4Q8LDI4</accession>
<gene>
    <name evidence="2" type="ORF">EA660_06150</name>
</gene>
<dbReference type="OrthoDB" id="5998481at2"/>
<dbReference type="AlphaFoldDB" id="A0A4Q8LDI4"/>
<dbReference type="EMBL" id="SHMC01000002">
    <property type="protein sequence ID" value="TAA26791.1"/>
    <property type="molecule type" value="Genomic_DNA"/>
</dbReference>
<protein>
    <submittedName>
        <fullName evidence="2">Sel1 repeat family protein</fullName>
    </submittedName>
</protein>
<dbReference type="PROSITE" id="PS51257">
    <property type="entry name" value="PROKAR_LIPOPROTEIN"/>
    <property type="match status" value="1"/>
</dbReference>
<evidence type="ECO:0000313" key="3">
    <source>
        <dbReference type="Proteomes" id="UP000292627"/>
    </source>
</evidence>
<dbReference type="RefSeq" id="WP_130550644.1">
    <property type="nucleotide sequence ID" value="NZ_SHMC01000002.1"/>
</dbReference>
<evidence type="ECO:0000313" key="2">
    <source>
        <dbReference type="EMBL" id="TAA26791.1"/>
    </source>
</evidence>
<feature type="region of interest" description="Disordered" evidence="1">
    <location>
        <begin position="33"/>
        <end position="64"/>
    </location>
</feature>
<sequence>MPLNRPTIMFRHTLSFGFLLALSIAGCERKGDVNSASSGSNKSDTGASAEGAASAHSASQAVRDEPAQAWKFNALPRTNPRDYVCDSRPECNEAGGVFSAKSAEEANWLISHGYPSLNEKRRLESLSVDQLKKEASDGSMAAQVEYAARLALQGNLDRGVALLRKSAQSGNLYSYYALSDVYDRSKENRDVVGSAAYLRLAYILGDYKAADVIAERNLSAVELAAADRRAFSLYETFSGLRRPSPRPL</sequence>
<feature type="compositionally biased region" description="Low complexity" evidence="1">
    <location>
        <begin position="47"/>
        <end position="61"/>
    </location>
</feature>